<reference evidence="2 3" key="1">
    <citation type="journal article" date="2023" name="Life. Sci Alliance">
        <title>Evolutionary insights into 3D genome organization and epigenetic landscape of Vigna mungo.</title>
        <authorList>
            <person name="Junaid A."/>
            <person name="Singh B."/>
            <person name="Bhatia S."/>
        </authorList>
    </citation>
    <scope>NUCLEOTIDE SEQUENCE [LARGE SCALE GENOMIC DNA]</scope>
    <source>
        <strain evidence="2">Urdbean</strain>
    </source>
</reference>
<protein>
    <submittedName>
        <fullName evidence="2">Uncharacterized protein</fullName>
    </submittedName>
</protein>
<feature type="region of interest" description="Disordered" evidence="1">
    <location>
        <begin position="1"/>
        <end position="63"/>
    </location>
</feature>
<proteinExistence type="predicted"/>
<feature type="compositionally biased region" description="Polar residues" evidence="1">
    <location>
        <begin position="1"/>
        <end position="11"/>
    </location>
</feature>
<name>A0AAQ3P898_VIGMU</name>
<accession>A0AAQ3P898</accession>
<dbReference type="EMBL" id="CP144700">
    <property type="protein sequence ID" value="WVZ22851.1"/>
    <property type="molecule type" value="Genomic_DNA"/>
</dbReference>
<gene>
    <name evidence="2" type="ORF">V8G54_001395</name>
</gene>
<dbReference type="AlphaFoldDB" id="A0AAQ3P898"/>
<dbReference type="Proteomes" id="UP001374535">
    <property type="component" value="Chromosome 1"/>
</dbReference>
<feature type="compositionally biased region" description="Basic and acidic residues" evidence="1">
    <location>
        <begin position="35"/>
        <end position="55"/>
    </location>
</feature>
<evidence type="ECO:0000256" key="1">
    <source>
        <dbReference type="SAM" id="MobiDB-lite"/>
    </source>
</evidence>
<organism evidence="2 3">
    <name type="scientific">Vigna mungo</name>
    <name type="common">Black gram</name>
    <name type="synonym">Phaseolus mungo</name>
    <dbReference type="NCBI Taxonomy" id="3915"/>
    <lineage>
        <taxon>Eukaryota</taxon>
        <taxon>Viridiplantae</taxon>
        <taxon>Streptophyta</taxon>
        <taxon>Embryophyta</taxon>
        <taxon>Tracheophyta</taxon>
        <taxon>Spermatophyta</taxon>
        <taxon>Magnoliopsida</taxon>
        <taxon>eudicotyledons</taxon>
        <taxon>Gunneridae</taxon>
        <taxon>Pentapetalae</taxon>
        <taxon>rosids</taxon>
        <taxon>fabids</taxon>
        <taxon>Fabales</taxon>
        <taxon>Fabaceae</taxon>
        <taxon>Papilionoideae</taxon>
        <taxon>50 kb inversion clade</taxon>
        <taxon>NPAAA clade</taxon>
        <taxon>indigoferoid/millettioid clade</taxon>
        <taxon>Phaseoleae</taxon>
        <taxon>Vigna</taxon>
    </lineage>
</organism>
<sequence>RPRCCQLSNHVSSDHLALPSGHIDSEAGSPRRSRRREEGAGEGKNLEAAVERDDSASSGRLAEADIGDGAAAAEDADPALAAARVGGDAVEYVGAASDLEDVRSESVGALPRDYHRRLRLVLGSRWPSTWTATDHITRTRGS</sequence>
<evidence type="ECO:0000313" key="3">
    <source>
        <dbReference type="Proteomes" id="UP001374535"/>
    </source>
</evidence>
<feature type="non-terminal residue" evidence="2">
    <location>
        <position position="1"/>
    </location>
</feature>
<evidence type="ECO:0000313" key="2">
    <source>
        <dbReference type="EMBL" id="WVZ22851.1"/>
    </source>
</evidence>
<keyword evidence="3" id="KW-1185">Reference proteome</keyword>